<reference evidence="3" key="1">
    <citation type="journal article" date="2019" name="Int. J. Syst. Evol. Microbiol.">
        <title>The Global Catalogue of Microorganisms (GCM) 10K type strain sequencing project: providing services to taxonomists for standard genome sequencing and annotation.</title>
        <authorList>
            <consortium name="The Broad Institute Genomics Platform"/>
            <consortium name="The Broad Institute Genome Sequencing Center for Infectious Disease"/>
            <person name="Wu L."/>
            <person name="Ma J."/>
        </authorList>
    </citation>
    <scope>NUCLEOTIDE SEQUENCE [LARGE SCALE GENOMIC DNA]</scope>
    <source>
        <strain evidence="3">JCM 3272</strain>
    </source>
</reference>
<evidence type="ECO:0000313" key="2">
    <source>
        <dbReference type="EMBL" id="GAA2333960.1"/>
    </source>
</evidence>
<keyword evidence="3" id="KW-1185">Reference proteome</keyword>
<dbReference type="InterPro" id="IPR025442">
    <property type="entry name" value="DUF4185"/>
</dbReference>
<proteinExistence type="predicted"/>
<accession>A0ABP5SLA5</accession>
<organism evidence="2 3">
    <name type="scientific">Dactylosporangium salmoneum</name>
    <dbReference type="NCBI Taxonomy" id="53361"/>
    <lineage>
        <taxon>Bacteria</taxon>
        <taxon>Bacillati</taxon>
        <taxon>Actinomycetota</taxon>
        <taxon>Actinomycetes</taxon>
        <taxon>Micromonosporales</taxon>
        <taxon>Micromonosporaceae</taxon>
        <taxon>Dactylosporangium</taxon>
    </lineage>
</organism>
<dbReference type="EMBL" id="BAAARV010000013">
    <property type="protein sequence ID" value="GAA2333960.1"/>
    <property type="molecule type" value="Genomic_DNA"/>
</dbReference>
<dbReference type="Proteomes" id="UP001501444">
    <property type="component" value="Unassembled WGS sequence"/>
</dbReference>
<evidence type="ECO:0000313" key="3">
    <source>
        <dbReference type="Proteomes" id="UP001501444"/>
    </source>
</evidence>
<protein>
    <recommendedName>
        <fullName evidence="1">DUF4185 domain-containing protein</fullName>
    </recommendedName>
</protein>
<name>A0ABP5SLA5_9ACTN</name>
<evidence type="ECO:0000259" key="1">
    <source>
        <dbReference type="Pfam" id="PF13810"/>
    </source>
</evidence>
<dbReference type="Pfam" id="PF13810">
    <property type="entry name" value="DUF4185"/>
    <property type="match status" value="1"/>
</dbReference>
<feature type="domain" description="DUF4185" evidence="1">
    <location>
        <begin position="77"/>
        <end position="225"/>
    </location>
</feature>
<sequence>MRPAVSTVNDPEALSMTSKWFLKNDRGGSGCHCIVGAGVATVTADASGARATRAGTGVMWNGATEPHWGDVGVTYNPRDAKVYVYGYGPAGPTESSVFLARVPAARATDVTAYEYWDQSRRAWQTQRLTNPTQAQALFANRELGQSNAFWSNYYNTWMFVAGANVGYTDIMVMTAPNLEGPWTKAFTVASTCPDNQCSAIRYAIAPHPEYDPTGRTLLVTWTDSNVIYSARLHWR</sequence>
<gene>
    <name evidence="2" type="ORF">GCM10010170_013400</name>
</gene>
<comment type="caution">
    <text evidence="2">The sequence shown here is derived from an EMBL/GenBank/DDBJ whole genome shotgun (WGS) entry which is preliminary data.</text>
</comment>